<feature type="region of interest" description="Disordered" evidence="1">
    <location>
        <begin position="208"/>
        <end position="233"/>
    </location>
</feature>
<feature type="domain" description="Macro" evidence="2">
    <location>
        <begin position="85"/>
        <end position="309"/>
    </location>
</feature>
<accession>A0A2G8K1A9</accession>
<dbReference type="GO" id="GO:0140291">
    <property type="term" value="P:peptidyl-glutamate ADP-deribosylation"/>
    <property type="evidence" value="ECO:0007669"/>
    <property type="project" value="TreeGrafter"/>
</dbReference>
<protein>
    <submittedName>
        <fullName evidence="3">Putative O-acetyl-ADP-ribose deacetylase MACROD1</fullName>
    </submittedName>
</protein>
<dbReference type="EMBL" id="MRZV01000989">
    <property type="protein sequence ID" value="PIK41782.1"/>
    <property type="molecule type" value="Genomic_DNA"/>
</dbReference>
<feature type="region of interest" description="Disordered" evidence="1">
    <location>
        <begin position="1"/>
        <end position="22"/>
    </location>
</feature>
<dbReference type="InterPro" id="IPR002589">
    <property type="entry name" value="Macro_dom"/>
</dbReference>
<dbReference type="OrthoDB" id="6133115at2759"/>
<dbReference type="GO" id="GO:0006974">
    <property type="term" value="P:DNA damage response"/>
    <property type="evidence" value="ECO:0007669"/>
    <property type="project" value="TreeGrafter"/>
</dbReference>
<name>A0A2G8K1A9_STIJA</name>
<dbReference type="PANTHER" id="PTHR11106">
    <property type="entry name" value="GANGLIOSIDE INDUCED DIFFERENTIATION ASSOCIATED PROTEIN 2-RELATED"/>
    <property type="match status" value="1"/>
</dbReference>
<feature type="compositionally biased region" description="Acidic residues" evidence="1">
    <location>
        <begin position="1"/>
        <end position="12"/>
    </location>
</feature>
<evidence type="ECO:0000313" key="4">
    <source>
        <dbReference type="Proteomes" id="UP000230750"/>
    </source>
</evidence>
<comment type="caution">
    <text evidence="3">The sequence shown here is derived from an EMBL/GenBank/DDBJ whole genome shotgun (WGS) entry which is preliminary data.</text>
</comment>
<dbReference type="GO" id="GO:0005654">
    <property type="term" value="C:nucleoplasm"/>
    <property type="evidence" value="ECO:0007669"/>
    <property type="project" value="TreeGrafter"/>
</dbReference>
<dbReference type="PANTHER" id="PTHR11106:SF27">
    <property type="entry name" value="MACRO DOMAIN-CONTAINING PROTEIN"/>
    <property type="match status" value="1"/>
</dbReference>
<keyword evidence="4" id="KW-1185">Reference proteome</keyword>
<reference evidence="3 4" key="1">
    <citation type="journal article" date="2017" name="PLoS Biol.">
        <title>The sea cucumber genome provides insights into morphological evolution and visceral regeneration.</title>
        <authorList>
            <person name="Zhang X."/>
            <person name="Sun L."/>
            <person name="Yuan J."/>
            <person name="Sun Y."/>
            <person name="Gao Y."/>
            <person name="Zhang L."/>
            <person name="Li S."/>
            <person name="Dai H."/>
            <person name="Hamel J.F."/>
            <person name="Liu C."/>
            <person name="Yu Y."/>
            <person name="Liu S."/>
            <person name="Lin W."/>
            <person name="Guo K."/>
            <person name="Jin S."/>
            <person name="Xu P."/>
            <person name="Storey K.B."/>
            <person name="Huan P."/>
            <person name="Zhang T."/>
            <person name="Zhou Y."/>
            <person name="Zhang J."/>
            <person name="Lin C."/>
            <person name="Li X."/>
            <person name="Xing L."/>
            <person name="Huo D."/>
            <person name="Sun M."/>
            <person name="Wang L."/>
            <person name="Mercier A."/>
            <person name="Li F."/>
            <person name="Yang H."/>
            <person name="Xiang J."/>
        </authorList>
    </citation>
    <scope>NUCLEOTIDE SEQUENCE [LARGE SCALE GENOMIC DNA]</scope>
    <source>
        <strain evidence="3">Shaxun</strain>
        <tissue evidence="3">Muscle</tissue>
    </source>
</reference>
<dbReference type="SUPFAM" id="SSF52949">
    <property type="entry name" value="Macro domain-like"/>
    <property type="match status" value="1"/>
</dbReference>
<evidence type="ECO:0000259" key="2">
    <source>
        <dbReference type="PROSITE" id="PS51154"/>
    </source>
</evidence>
<dbReference type="GO" id="GO:0140293">
    <property type="term" value="F:ADP-ribosylglutamate hydrolase activity"/>
    <property type="evidence" value="ECO:0007669"/>
    <property type="project" value="TreeGrafter"/>
</dbReference>
<gene>
    <name evidence="3" type="ORF">BSL78_21368</name>
</gene>
<dbReference type="Proteomes" id="UP000230750">
    <property type="component" value="Unassembled WGS sequence"/>
</dbReference>
<dbReference type="PROSITE" id="PS51154">
    <property type="entry name" value="MACRO"/>
    <property type="match status" value="1"/>
</dbReference>
<dbReference type="CDD" id="cd02908">
    <property type="entry name" value="Macro_OAADPr_deacetylase"/>
    <property type="match status" value="1"/>
</dbReference>
<feature type="compositionally biased region" description="Basic and acidic residues" evidence="1">
    <location>
        <begin position="208"/>
        <end position="222"/>
    </location>
</feature>
<sequence length="349" mass="38705">MSQIEDSTDSDPETVPGLRRFHTYEPTRNTNVSVLRDRDIYLKKSLFEIAEEARWRISEVLTINDLATWPEYAEDLELTEAANSTSASNTNTDLSKKIVLWQGDITKLNVDAIVNAANNSLLGGGGVDGAIHRSAGSKLLSECRTLNGCVTGDAKITAAYLLPSQFVVHTVGPICRSLHSVVSQDSKMLLTSCYRTCLDKVLEHNELNKRSPDTASKDEERPGVSAEDDDSNASISKRLQRFEPPIRSIAFPCISTGIYGYPQEAAAEVALKTIREWIEEHPDELDAVIFCVFLDSDVRIYEKLLPVYFPLPEISFVTNFPLDTTKVSVLNVVTQPSPWLMGKFTCGEI</sequence>
<proteinExistence type="predicted"/>
<dbReference type="AlphaFoldDB" id="A0A2G8K1A9"/>
<organism evidence="3 4">
    <name type="scientific">Stichopus japonicus</name>
    <name type="common">Sea cucumber</name>
    <dbReference type="NCBI Taxonomy" id="307972"/>
    <lineage>
        <taxon>Eukaryota</taxon>
        <taxon>Metazoa</taxon>
        <taxon>Echinodermata</taxon>
        <taxon>Eleutherozoa</taxon>
        <taxon>Echinozoa</taxon>
        <taxon>Holothuroidea</taxon>
        <taxon>Aspidochirotacea</taxon>
        <taxon>Aspidochirotida</taxon>
        <taxon>Stichopodidae</taxon>
        <taxon>Apostichopus</taxon>
    </lineage>
</organism>
<evidence type="ECO:0000256" key="1">
    <source>
        <dbReference type="SAM" id="MobiDB-lite"/>
    </source>
</evidence>
<evidence type="ECO:0000313" key="3">
    <source>
        <dbReference type="EMBL" id="PIK41782.1"/>
    </source>
</evidence>
<dbReference type="Gene3D" id="3.40.220.10">
    <property type="entry name" value="Leucine Aminopeptidase, subunit E, domain 1"/>
    <property type="match status" value="1"/>
</dbReference>
<dbReference type="Pfam" id="PF01661">
    <property type="entry name" value="Macro"/>
    <property type="match status" value="1"/>
</dbReference>
<dbReference type="InterPro" id="IPR043472">
    <property type="entry name" value="Macro_dom-like"/>
</dbReference>
<dbReference type="SMART" id="SM00506">
    <property type="entry name" value="A1pp"/>
    <property type="match status" value="1"/>
</dbReference>
<dbReference type="GO" id="GO:0042278">
    <property type="term" value="P:purine nucleoside metabolic process"/>
    <property type="evidence" value="ECO:0007669"/>
    <property type="project" value="TreeGrafter"/>
</dbReference>
<dbReference type="STRING" id="307972.A0A2G8K1A9"/>